<dbReference type="InterPro" id="IPR008991">
    <property type="entry name" value="Translation_prot_SH3-like_sf"/>
</dbReference>
<accession>A0AAE0E954</accession>
<protein>
    <recommendedName>
        <fullName evidence="4">Large ribosomal subunit protein uL2 C-terminal domain-containing protein</fullName>
    </recommendedName>
</protein>
<dbReference type="InterPro" id="IPR014726">
    <property type="entry name" value="Ribosomal_uL2_dom3"/>
</dbReference>
<dbReference type="AlphaFoldDB" id="A0AAE0E954"/>
<evidence type="ECO:0000313" key="6">
    <source>
        <dbReference type="Proteomes" id="UP001281410"/>
    </source>
</evidence>
<dbReference type="Pfam" id="PF03947">
    <property type="entry name" value="Ribosomal_L2_C"/>
    <property type="match status" value="1"/>
</dbReference>
<evidence type="ECO:0000259" key="4">
    <source>
        <dbReference type="Pfam" id="PF03947"/>
    </source>
</evidence>
<dbReference type="GO" id="GO:1990904">
    <property type="term" value="C:ribonucleoprotein complex"/>
    <property type="evidence" value="ECO:0007669"/>
    <property type="project" value="UniProtKB-KW"/>
</dbReference>
<evidence type="ECO:0000256" key="2">
    <source>
        <dbReference type="ARBA" id="ARBA00022980"/>
    </source>
</evidence>
<name>A0AAE0E954_9ROSI</name>
<dbReference type="GO" id="GO:0003735">
    <property type="term" value="F:structural constituent of ribosome"/>
    <property type="evidence" value="ECO:0007669"/>
    <property type="project" value="InterPro"/>
</dbReference>
<dbReference type="GO" id="GO:0005840">
    <property type="term" value="C:ribosome"/>
    <property type="evidence" value="ECO:0007669"/>
    <property type="project" value="UniProtKB-KW"/>
</dbReference>
<proteinExistence type="inferred from homology"/>
<sequence>ALINLCFHLKEGNAYHKYRVRNYWPKVQGVAMNPVDDPHGGGNHPSTSVMPVLFAGMLLPDKRILSP</sequence>
<dbReference type="InterPro" id="IPR022669">
    <property type="entry name" value="Ribosomal_uL2_C"/>
</dbReference>
<gene>
    <name evidence="5" type="ORF">Dsin_013142</name>
</gene>
<dbReference type="Gene3D" id="4.10.950.10">
    <property type="entry name" value="Ribosomal protein L2, domain 3"/>
    <property type="match status" value="1"/>
</dbReference>
<evidence type="ECO:0000256" key="1">
    <source>
        <dbReference type="ARBA" id="ARBA00005636"/>
    </source>
</evidence>
<dbReference type="SUPFAM" id="SSF50104">
    <property type="entry name" value="Translation proteins SH3-like domain"/>
    <property type="match status" value="1"/>
</dbReference>
<dbReference type="GO" id="GO:0006412">
    <property type="term" value="P:translation"/>
    <property type="evidence" value="ECO:0007669"/>
    <property type="project" value="InterPro"/>
</dbReference>
<dbReference type="EMBL" id="JANJYJ010000004">
    <property type="protein sequence ID" value="KAK3219172.1"/>
    <property type="molecule type" value="Genomic_DNA"/>
</dbReference>
<feature type="domain" description="Large ribosomal subunit protein uL2 C-terminal" evidence="4">
    <location>
        <begin position="9"/>
        <end position="46"/>
    </location>
</feature>
<evidence type="ECO:0000256" key="3">
    <source>
        <dbReference type="ARBA" id="ARBA00023274"/>
    </source>
</evidence>
<evidence type="ECO:0000313" key="5">
    <source>
        <dbReference type="EMBL" id="KAK3219172.1"/>
    </source>
</evidence>
<keyword evidence="6" id="KW-1185">Reference proteome</keyword>
<keyword evidence="3" id="KW-0687">Ribonucleoprotein</keyword>
<comment type="caution">
    <text evidence="5">The sequence shown here is derived from an EMBL/GenBank/DDBJ whole genome shotgun (WGS) entry which is preliminary data.</text>
</comment>
<keyword evidence="2" id="KW-0689">Ribosomal protein</keyword>
<reference evidence="5" key="1">
    <citation type="journal article" date="2023" name="Plant J.">
        <title>Genome sequences and population genomics provide insights into the demographic history, inbreeding, and mutation load of two 'living fossil' tree species of Dipteronia.</title>
        <authorList>
            <person name="Feng Y."/>
            <person name="Comes H.P."/>
            <person name="Chen J."/>
            <person name="Zhu S."/>
            <person name="Lu R."/>
            <person name="Zhang X."/>
            <person name="Li P."/>
            <person name="Qiu J."/>
            <person name="Olsen K.M."/>
            <person name="Qiu Y."/>
        </authorList>
    </citation>
    <scope>NUCLEOTIDE SEQUENCE</scope>
    <source>
        <strain evidence="5">NBL</strain>
    </source>
</reference>
<organism evidence="5 6">
    <name type="scientific">Dipteronia sinensis</name>
    <dbReference type="NCBI Taxonomy" id="43782"/>
    <lineage>
        <taxon>Eukaryota</taxon>
        <taxon>Viridiplantae</taxon>
        <taxon>Streptophyta</taxon>
        <taxon>Embryophyta</taxon>
        <taxon>Tracheophyta</taxon>
        <taxon>Spermatophyta</taxon>
        <taxon>Magnoliopsida</taxon>
        <taxon>eudicotyledons</taxon>
        <taxon>Gunneridae</taxon>
        <taxon>Pentapetalae</taxon>
        <taxon>rosids</taxon>
        <taxon>malvids</taxon>
        <taxon>Sapindales</taxon>
        <taxon>Sapindaceae</taxon>
        <taxon>Hippocastanoideae</taxon>
        <taxon>Acereae</taxon>
        <taxon>Dipteronia</taxon>
    </lineage>
</organism>
<dbReference type="Proteomes" id="UP001281410">
    <property type="component" value="Unassembled WGS sequence"/>
</dbReference>
<comment type="similarity">
    <text evidence="1">Belongs to the universal ribosomal protein uL2 family.</text>
</comment>
<feature type="non-terminal residue" evidence="5">
    <location>
        <position position="67"/>
    </location>
</feature>